<dbReference type="EMBL" id="JACBZD010000001">
    <property type="protein sequence ID" value="NYI07476.1"/>
    <property type="molecule type" value="Genomic_DNA"/>
</dbReference>
<dbReference type="GO" id="GO:0019563">
    <property type="term" value="P:glycerol catabolic process"/>
    <property type="evidence" value="ECO:0007669"/>
    <property type="project" value="InterPro"/>
</dbReference>
<protein>
    <submittedName>
        <fullName evidence="3">Dihydroxyacetone kinase DhaKLM complex PTS-EIIA-like component DhaM</fullName>
    </submittedName>
</protein>
<dbReference type="Pfam" id="PF03610">
    <property type="entry name" value="EIIA-man"/>
    <property type="match status" value="2"/>
</dbReference>
<organism evidence="3 4">
    <name type="scientific">Allostreptomyces psammosilenae</name>
    <dbReference type="NCBI Taxonomy" id="1892865"/>
    <lineage>
        <taxon>Bacteria</taxon>
        <taxon>Bacillati</taxon>
        <taxon>Actinomycetota</taxon>
        <taxon>Actinomycetes</taxon>
        <taxon>Kitasatosporales</taxon>
        <taxon>Streptomycetaceae</taxon>
        <taxon>Allostreptomyces</taxon>
    </lineage>
</organism>
<keyword evidence="3" id="KW-0418">Kinase</keyword>
<feature type="domain" description="PTS EIIA type-4" evidence="2">
    <location>
        <begin position="12"/>
        <end position="166"/>
    </location>
</feature>
<dbReference type="GO" id="GO:0009401">
    <property type="term" value="P:phosphoenolpyruvate-dependent sugar phosphotransferase system"/>
    <property type="evidence" value="ECO:0007669"/>
    <property type="project" value="InterPro"/>
</dbReference>
<keyword evidence="4" id="KW-1185">Reference proteome</keyword>
<dbReference type="PROSITE" id="PS51096">
    <property type="entry name" value="PTS_EIIA_TYPE_4"/>
    <property type="match status" value="1"/>
</dbReference>
<dbReference type="GO" id="GO:0047324">
    <property type="term" value="F:phosphoenolpyruvate-glycerone phosphotransferase activity"/>
    <property type="evidence" value="ECO:0007669"/>
    <property type="project" value="InterPro"/>
</dbReference>
<dbReference type="PANTHER" id="PTHR38594:SF1">
    <property type="entry name" value="PEP-DEPENDENT DIHYDROXYACETONE KINASE, PHOSPHORYL DONOR SUBUNIT DHAM"/>
    <property type="match status" value="1"/>
</dbReference>
<evidence type="ECO:0000313" key="3">
    <source>
        <dbReference type="EMBL" id="NYI07476.1"/>
    </source>
</evidence>
<dbReference type="InterPro" id="IPR039643">
    <property type="entry name" value="DhaM"/>
</dbReference>
<dbReference type="GO" id="GO:0016020">
    <property type="term" value="C:membrane"/>
    <property type="evidence" value="ECO:0007669"/>
    <property type="project" value="InterPro"/>
</dbReference>
<evidence type="ECO:0000256" key="1">
    <source>
        <dbReference type="ARBA" id="ARBA00022679"/>
    </source>
</evidence>
<dbReference type="InterPro" id="IPR004701">
    <property type="entry name" value="PTS_EIIA_man-typ"/>
</dbReference>
<dbReference type="Proteomes" id="UP000567795">
    <property type="component" value="Unassembled WGS sequence"/>
</dbReference>
<name>A0A852ZYQ5_9ACTN</name>
<comment type="caution">
    <text evidence="3">The sequence shown here is derived from an EMBL/GenBank/DDBJ whole genome shotgun (WGS) entry which is preliminary data.</text>
</comment>
<evidence type="ECO:0000259" key="2">
    <source>
        <dbReference type="PROSITE" id="PS51096"/>
    </source>
</evidence>
<keyword evidence="1" id="KW-0808">Transferase</keyword>
<gene>
    <name evidence="3" type="ORF">FHU37_004419</name>
</gene>
<dbReference type="Gene3D" id="3.40.50.510">
    <property type="entry name" value="Phosphotransferase system, mannose-type IIA component"/>
    <property type="match status" value="1"/>
</dbReference>
<sequence>MAGTAGGGPAPRVGVVLVSHSAAVAEAVGRLAAGMVSGAERVPLAAAGGDPRGGLGTDAAAIAGAIGAVARRVLGEPAGGEPAGGEPAGGGVAVLADLGSSVLTVRLLLEEPEELPLPAGLPAGAIRLVDAPFLEGAVAAVVTAATGAELRAVVEAAEEARAYRKK</sequence>
<dbReference type="RefSeq" id="WP_179815882.1">
    <property type="nucleotide sequence ID" value="NZ_JACBZD010000001.1"/>
</dbReference>
<dbReference type="PANTHER" id="PTHR38594">
    <property type="entry name" value="PEP-DEPENDENT DIHYDROXYACETONE KINASE, PHOSPHORYL DONOR SUBUNIT DHAM"/>
    <property type="match status" value="1"/>
</dbReference>
<proteinExistence type="predicted"/>
<dbReference type="InterPro" id="IPR036662">
    <property type="entry name" value="PTS_EIIA_man-typ_sf"/>
</dbReference>
<reference evidence="3 4" key="1">
    <citation type="submission" date="2020-07" db="EMBL/GenBank/DDBJ databases">
        <title>Sequencing the genomes of 1000 actinobacteria strains.</title>
        <authorList>
            <person name="Klenk H.-P."/>
        </authorList>
    </citation>
    <scope>NUCLEOTIDE SEQUENCE [LARGE SCALE GENOMIC DNA]</scope>
    <source>
        <strain evidence="3 4">DSM 42178</strain>
    </source>
</reference>
<dbReference type="SUPFAM" id="SSF53062">
    <property type="entry name" value="PTS system fructose IIA component-like"/>
    <property type="match status" value="1"/>
</dbReference>
<accession>A0A852ZYQ5</accession>
<evidence type="ECO:0000313" key="4">
    <source>
        <dbReference type="Proteomes" id="UP000567795"/>
    </source>
</evidence>
<dbReference type="AlphaFoldDB" id="A0A852ZYQ5"/>